<comment type="caution">
    <text evidence="17">The sequence shown here is derived from an EMBL/GenBank/DDBJ whole genome shotgun (WGS) entry which is preliminary data.</text>
</comment>
<dbReference type="Pfam" id="PF07731">
    <property type="entry name" value="Cu-oxidase_2"/>
    <property type="match status" value="3"/>
</dbReference>
<evidence type="ECO:0000259" key="16">
    <source>
        <dbReference type="Pfam" id="PF07732"/>
    </source>
</evidence>
<dbReference type="InterPro" id="IPR001117">
    <property type="entry name" value="Cu-oxidase_2nd"/>
</dbReference>
<protein>
    <recommendedName>
        <fullName evidence="4 13">Laccase</fullName>
        <ecNumber evidence="4 13">1.10.3.2</ecNumber>
    </recommendedName>
    <alternativeName>
        <fullName evidence="13">Benzenediol:oxygen oxidoreductase</fullName>
    </alternativeName>
    <alternativeName>
        <fullName evidence="13">Diphenol oxidase</fullName>
    </alternativeName>
    <alternativeName>
        <fullName evidence="13">Urishiol oxidase</fullName>
    </alternativeName>
</protein>
<keyword evidence="8 13" id="KW-0677">Repeat</keyword>
<keyword evidence="5 13" id="KW-0052">Apoplast</keyword>
<dbReference type="PANTHER" id="PTHR11709">
    <property type="entry name" value="MULTI-COPPER OXIDASE"/>
    <property type="match status" value="1"/>
</dbReference>
<comment type="subcellular location">
    <subcellularLocation>
        <location evidence="2 13">Secreted</location>
        <location evidence="2 13">Extracellular space</location>
        <location evidence="2 13">Apoplast</location>
    </subcellularLocation>
</comment>
<dbReference type="InterPro" id="IPR017761">
    <property type="entry name" value="Laccase"/>
</dbReference>
<dbReference type="PROSITE" id="PS00079">
    <property type="entry name" value="MULTICOPPER_OXIDASE1"/>
    <property type="match status" value="3"/>
</dbReference>
<reference evidence="17 18" key="1">
    <citation type="journal article" date="2019" name="Plant Biotechnol. J.">
        <title>The red bayberry genome and genetic basis of sex determination.</title>
        <authorList>
            <person name="Jia H.M."/>
            <person name="Jia H.J."/>
            <person name="Cai Q.L."/>
            <person name="Wang Y."/>
            <person name="Zhao H.B."/>
            <person name="Yang W.F."/>
            <person name="Wang G.Y."/>
            <person name="Li Y.H."/>
            <person name="Zhan D.L."/>
            <person name="Shen Y.T."/>
            <person name="Niu Q.F."/>
            <person name="Chang L."/>
            <person name="Qiu J."/>
            <person name="Zhao L."/>
            <person name="Xie H.B."/>
            <person name="Fu W.Y."/>
            <person name="Jin J."/>
            <person name="Li X.W."/>
            <person name="Jiao Y."/>
            <person name="Zhou C.C."/>
            <person name="Tu T."/>
            <person name="Chai C.Y."/>
            <person name="Gao J.L."/>
            <person name="Fan L.J."/>
            <person name="van de Weg E."/>
            <person name="Wang J.Y."/>
            <person name="Gao Z.S."/>
        </authorList>
    </citation>
    <scope>NUCLEOTIDE SEQUENCE [LARGE SCALE GENOMIC DNA]</scope>
    <source>
        <tissue evidence="17">Leaves</tissue>
    </source>
</reference>
<evidence type="ECO:0000256" key="8">
    <source>
        <dbReference type="ARBA" id="ARBA00022737"/>
    </source>
</evidence>
<dbReference type="InterPro" id="IPR011706">
    <property type="entry name" value="Cu-oxidase_C"/>
</dbReference>
<comment type="similarity">
    <text evidence="3 13">Belongs to the multicopper oxidase family.</text>
</comment>
<dbReference type="InterPro" id="IPR033138">
    <property type="entry name" value="Cu_oxidase_CS"/>
</dbReference>
<feature type="domain" description="Plastocyanin-like" evidence="14">
    <location>
        <begin position="160"/>
        <end position="313"/>
    </location>
</feature>
<dbReference type="GO" id="GO:0052716">
    <property type="term" value="F:hydroquinone:oxygen oxidoreductase activity"/>
    <property type="evidence" value="ECO:0007669"/>
    <property type="project" value="UniProtKB-EC"/>
</dbReference>
<dbReference type="InterPro" id="IPR008972">
    <property type="entry name" value="Cupredoxin"/>
</dbReference>
<dbReference type="Pfam" id="PF00394">
    <property type="entry name" value="Cu-oxidase"/>
    <property type="match status" value="4"/>
</dbReference>
<feature type="chain" id="PRO_5025707208" description="Laccase" evidence="13">
    <location>
        <begin position="26"/>
        <end position="1761"/>
    </location>
</feature>
<keyword evidence="12 13" id="KW-0439">Lignin degradation</keyword>
<name>A0A6A1V2D3_9ROSI</name>
<feature type="domain" description="Plastocyanin-like" evidence="16">
    <location>
        <begin position="1591"/>
        <end position="1652"/>
    </location>
</feature>
<sequence>MMSAPSGFLGLLLLILGMFLGWVNGEVHYYDFVLKETNFTRLCSSKSMLVVNDSLPGPVIRATKGDTVFVNVQNQGDYGVTIHWHGVHQPRNPWSDGPEYITQCPIEAGANFTYEIIFSDEEGTLWWHAHSDWTRAGVHGAIVVLPLNETGFPFPQPDGEVIVVLGSWYKGDVNEEVAEDLESGADTPRSDCYVINGQPGDFLPCSSDSTYRWQVDYGKTYLLRLVNAAMNAELFFAIAQHNLTLVGLDGSYVKPVVSDSLMITPGQTMDILVTANQPLGRYYMATRQYDSVRPDDTDYDHTNATAILEYRGNYTPSAAPIFPSSLPIYDDFNSAVTFTKRLRSLADDDHPVDIPKNITTRMYIVVAMNSIEFDYEGETQNSLSSSLNNVSWINPSTDVLLAYYRNMSGVYTPDFPDYPPNFYNFTSDDVPDYTAETVQGTRLKVLNYNEEVEIVFQGTTVLDASEDHPMHLHGYTFYVVGSGFGNFDNVSDPETYNLVDPPKMNTVSLPKKGWVALRFRASNPGVWLWHCHLDRHLSWGMNTVFILVPVLSHLCEIFPVKIIQLKEANFTRLCSSKSMLVVNDSFPGPVIRVTKGDTAYVNVHNQGDYGVTIHWHGVHQPRNPWSDGPEYITQCPIEAGANFTYEITLSDEEGTLWWHAHSDWTRAGVHGAIVVLPSNETGFPFPQPDGEEIVVLGSWYKGDVNEEVAEDLESGADTPRSDCYVINGQPGDFLPCSSDSTYRWQVDYGRTYLLRLVNAAMNAELFFAIAQHNLTLVGLDGSYVKPVVSDSLMITPGQTMDILVTANQPLGRYYMATRQYDSTRPDVTDYDQTNVTAILEYRGNYTPSAAPIFPSSLPIYDDFNSAVTFTKRLRSLADNDHPVDIPKNITTRMYITVTMNTVEFDYEGETKTALASSLNNVSWINPSTDVLLAYYRNISGVYTPDFPDYPPNFYNFTSDDMPDYTTETVQGTRLKVLNYNEEVEIVFQGTNVFDASEDHPMHLHGYTFYVVGSGVGNFDNVSDPETYNLVDPPKMNTVSLPKKGWVALRFRASNPGVWLWHCHLDRHLSWGMDTVFIYRHGVHQPRNPWSDGPEYITQCPIEPGSNFTYEVIFSIEEGTLWWHAHSDWTRASVYGAIVVLPNYNTGYPFPQPDGEEIILLGSWYNTGDVNEEVAEDLKNGIRPPRSDAYTINGQPGDFYACSNKSTHRWQVDYGKTYLLRLVNAAMNEEFYFAMAQHNLTVVGVDGAYIKPTVTGFVMITTGQTMDILVTANQPLGRYYMAAGKYDSVIGNHKPHPTAVLEYKGRHNPSLNPIFPSSLPNYKEFNSAINFMNRLRSLASQDHPVNVPKNITRTMYVAVSANNIVFDREGTRRTVLGASLNNVSWVYPSTDVLLAYYRNISGFYTTDFPDYPPHFFNFTAQEMPDVGNMTVQATKVTMLDYNEEVEIVFQGTNLLDASVDHPMHLHGYTFYVVGSGFGNFDNETDPEGYNLVDPPKMNTVSLPKNGWVVIRFKASNPGVWLWHCHFESHLSWGMASVIVVRNGGTTETSIREPPPYLPSCKGKIYTCDIHVFGMICPFITLLIADWSHSRRHGVHQPRNPWSDGPEYITQCPIEPGSNFTYEVIFSDEEGTLWWHAHSDWTRAGVHGAIVVFPLNETGFPFPQPDGEEIVVLGSWYESDVNKEVAEDLKDGTTPPHSDSYTINGQPGDFLPCSNESTYRWKVDYGKTYLVRLVNAVMNVEMYFAVARHNLTVVGSMGHTLSP</sequence>
<keyword evidence="11" id="KW-0325">Glycoprotein</keyword>
<dbReference type="GO" id="GO:0048046">
    <property type="term" value="C:apoplast"/>
    <property type="evidence" value="ECO:0007669"/>
    <property type="project" value="UniProtKB-SubCell"/>
</dbReference>
<evidence type="ECO:0000256" key="5">
    <source>
        <dbReference type="ARBA" id="ARBA00022523"/>
    </source>
</evidence>
<evidence type="ECO:0000256" key="4">
    <source>
        <dbReference type="ARBA" id="ARBA00012297"/>
    </source>
</evidence>
<evidence type="ECO:0000256" key="3">
    <source>
        <dbReference type="ARBA" id="ARBA00010609"/>
    </source>
</evidence>
<feature type="domain" description="Plastocyanin-like" evidence="14">
    <location>
        <begin position="1668"/>
        <end position="1757"/>
    </location>
</feature>
<gene>
    <name evidence="17" type="ORF">CJ030_MR7G008281</name>
</gene>
<dbReference type="NCBIfam" id="TIGR03389">
    <property type="entry name" value="laccase"/>
    <property type="match status" value="3"/>
</dbReference>
<evidence type="ECO:0000313" key="17">
    <source>
        <dbReference type="EMBL" id="KAB1206803.1"/>
    </source>
</evidence>
<dbReference type="InterPro" id="IPR034289">
    <property type="entry name" value="CuRO_3_LCC"/>
</dbReference>
<keyword evidence="6 13" id="KW-0964">Secreted</keyword>
<dbReference type="InterPro" id="IPR011707">
    <property type="entry name" value="Cu-oxidase-like_N"/>
</dbReference>
<keyword evidence="18" id="KW-1185">Reference proteome</keyword>
<feature type="domain" description="Plastocyanin-like" evidence="16">
    <location>
        <begin position="35"/>
        <end position="146"/>
    </location>
</feature>
<feature type="domain" description="Plastocyanin-like" evidence="15">
    <location>
        <begin position="1407"/>
        <end position="1541"/>
    </location>
</feature>
<feature type="domain" description="Plastocyanin-like" evidence="14">
    <location>
        <begin position="693"/>
        <end position="844"/>
    </location>
</feature>
<evidence type="ECO:0000256" key="7">
    <source>
        <dbReference type="ARBA" id="ARBA00022723"/>
    </source>
</evidence>
<comment type="function">
    <text evidence="13">Lignin degradation and detoxification of lignin-derived products.</text>
</comment>
<dbReference type="PANTHER" id="PTHR11709:SF517">
    <property type="entry name" value="LACCASE"/>
    <property type="match status" value="1"/>
</dbReference>
<dbReference type="EMBL" id="RXIC02000025">
    <property type="protein sequence ID" value="KAB1206803.1"/>
    <property type="molecule type" value="Genomic_DNA"/>
</dbReference>
<dbReference type="InterPro" id="IPR034288">
    <property type="entry name" value="CuRO_1_LCC"/>
</dbReference>
<keyword evidence="10 13" id="KW-0186">Copper</keyword>
<feature type="signal peptide" evidence="13">
    <location>
        <begin position="1"/>
        <end position="25"/>
    </location>
</feature>
<feature type="domain" description="Plastocyanin-like" evidence="15">
    <location>
        <begin position="946"/>
        <end position="1079"/>
    </location>
</feature>
<dbReference type="SUPFAM" id="SSF49503">
    <property type="entry name" value="Cupredoxins"/>
    <property type="match status" value="11"/>
</dbReference>
<evidence type="ECO:0000259" key="14">
    <source>
        <dbReference type="Pfam" id="PF00394"/>
    </source>
</evidence>
<evidence type="ECO:0000313" key="18">
    <source>
        <dbReference type="Proteomes" id="UP000516437"/>
    </source>
</evidence>
<dbReference type="Proteomes" id="UP000516437">
    <property type="component" value="Chromosome 7"/>
</dbReference>
<dbReference type="InterPro" id="IPR034285">
    <property type="entry name" value="CuRO_2_LCC"/>
</dbReference>
<evidence type="ECO:0000256" key="13">
    <source>
        <dbReference type="RuleBase" id="RU361119"/>
    </source>
</evidence>
<evidence type="ECO:0000256" key="2">
    <source>
        <dbReference type="ARBA" id="ARBA00004271"/>
    </source>
</evidence>
<evidence type="ECO:0000259" key="15">
    <source>
        <dbReference type="Pfam" id="PF07731"/>
    </source>
</evidence>
<feature type="domain" description="Plastocyanin-like" evidence="16">
    <location>
        <begin position="566"/>
        <end position="679"/>
    </location>
</feature>
<keyword evidence="13" id="KW-0732">Signal</keyword>
<comment type="cofactor">
    <cofactor evidence="13">
        <name>Cu cation</name>
        <dbReference type="ChEBI" id="CHEBI:23378"/>
    </cofactor>
    <text evidence="13">Binds 4 Cu cations per monomer.</text>
</comment>
<dbReference type="EC" id="1.10.3.2" evidence="4 13"/>
<proteinExistence type="inferred from homology"/>
<feature type="domain" description="Plastocyanin-like" evidence="14">
    <location>
        <begin position="1157"/>
        <end position="1304"/>
    </location>
</feature>
<dbReference type="CDD" id="cd13875">
    <property type="entry name" value="CuRO_2_LCC_plant"/>
    <property type="match status" value="3"/>
</dbReference>
<dbReference type="InterPro" id="IPR045087">
    <property type="entry name" value="Cu-oxidase_fam"/>
</dbReference>
<feature type="domain" description="Plastocyanin-like" evidence="15">
    <location>
        <begin position="415"/>
        <end position="546"/>
    </location>
</feature>
<dbReference type="GO" id="GO:0005507">
    <property type="term" value="F:copper ion binding"/>
    <property type="evidence" value="ECO:0007669"/>
    <property type="project" value="InterPro"/>
</dbReference>
<accession>A0A6A1V2D3</accession>
<dbReference type="Gene3D" id="2.60.40.420">
    <property type="entry name" value="Cupredoxins - blue copper proteins"/>
    <property type="match status" value="10"/>
</dbReference>
<dbReference type="PROSITE" id="PS00080">
    <property type="entry name" value="MULTICOPPER_OXIDASE2"/>
    <property type="match status" value="3"/>
</dbReference>
<dbReference type="CDD" id="cd13849">
    <property type="entry name" value="CuRO_1_LCC_plant"/>
    <property type="match status" value="2"/>
</dbReference>
<dbReference type="GO" id="GO:0046274">
    <property type="term" value="P:lignin catabolic process"/>
    <property type="evidence" value="ECO:0007669"/>
    <property type="project" value="UniProtKB-KW"/>
</dbReference>
<dbReference type="Pfam" id="PF07732">
    <property type="entry name" value="Cu-oxidase_3"/>
    <property type="match status" value="3"/>
</dbReference>
<evidence type="ECO:0000256" key="9">
    <source>
        <dbReference type="ARBA" id="ARBA00023002"/>
    </source>
</evidence>
<evidence type="ECO:0000256" key="12">
    <source>
        <dbReference type="ARBA" id="ARBA00023185"/>
    </source>
</evidence>
<dbReference type="CDD" id="cd13897">
    <property type="entry name" value="CuRO_3_LCC_plant"/>
    <property type="match status" value="3"/>
</dbReference>
<dbReference type="OrthoDB" id="2121828at2759"/>
<organism evidence="17 18">
    <name type="scientific">Morella rubra</name>
    <name type="common">Chinese bayberry</name>
    <dbReference type="NCBI Taxonomy" id="262757"/>
    <lineage>
        <taxon>Eukaryota</taxon>
        <taxon>Viridiplantae</taxon>
        <taxon>Streptophyta</taxon>
        <taxon>Embryophyta</taxon>
        <taxon>Tracheophyta</taxon>
        <taxon>Spermatophyta</taxon>
        <taxon>Magnoliopsida</taxon>
        <taxon>eudicotyledons</taxon>
        <taxon>Gunneridae</taxon>
        <taxon>Pentapetalae</taxon>
        <taxon>rosids</taxon>
        <taxon>fabids</taxon>
        <taxon>Fagales</taxon>
        <taxon>Myricaceae</taxon>
        <taxon>Morella</taxon>
    </lineage>
</organism>
<keyword evidence="9 13" id="KW-0560">Oxidoreductase</keyword>
<evidence type="ECO:0000256" key="10">
    <source>
        <dbReference type="ARBA" id="ARBA00023008"/>
    </source>
</evidence>
<evidence type="ECO:0000256" key="6">
    <source>
        <dbReference type="ARBA" id="ARBA00022525"/>
    </source>
</evidence>
<keyword evidence="7 13" id="KW-0479">Metal-binding</keyword>
<evidence type="ECO:0000256" key="1">
    <source>
        <dbReference type="ARBA" id="ARBA00000349"/>
    </source>
</evidence>
<dbReference type="InterPro" id="IPR002355">
    <property type="entry name" value="Cu_oxidase_Cu_BS"/>
</dbReference>
<comment type="catalytic activity">
    <reaction evidence="1 13">
        <text>4 hydroquinone + O2 = 4 benzosemiquinone + 2 H2O</text>
        <dbReference type="Rhea" id="RHEA:11276"/>
        <dbReference type="ChEBI" id="CHEBI:15377"/>
        <dbReference type="ChEBI" id="CHEBI:15379"/>
        <dbReference type="ChEBI" id="CHEBI:17594"/>
        <dbReference type="ChEBI" id="CHEBI:17977"/>
        <dbReference type="EC" id="1.10.3.2"/>
    </reaction>
</comment>
<evidence type="ECO:0000256" key="11">
    <source>
        <dbReference type="ARBA" id="ARBA00023180"/>
    </source>
</evidence>